<evidence type="ECO:0000313" key="2">
    <source>
        <dbReference type="Proteomes" id="UP001432322"/>
    </source>
</evidence>
<organism evidence="1 2">
    <name type="scientific">Pristionchus fissidentatus</name>
    <dbReference type="NCBI Taxonomy" id="1538716"/>
    <lineage>
        <taxon>Eukaryota</taxon>
        <taxon>Metazoa</taxon>
        <taxon>Ecdysozoa</taxon>
        <taxon>Nematoda</taxon>
        <taxon>Chromadorea</taxon>
        <taxon>Rhabditida</taxon>
        <taxon>Rhabditina</taxon>
        <taxon>Diplogasteromorpha</taxon>
        <taxon>Diplogasteroidea</taxon>
        <taxon>Neodiplogasteridae</taxon>
        <taxon>Pristionchus</taxon>
    </lineage>
</organism>
<dbReference type="EMBL" id="BTSY01000006">
    <property type="protein sequence ID" value="GMT34801.1"/>
    <property type="molecule type" value="Genomic_DNA"/>
</dbReference>
<feature type="non-terminal residue" evidence="1">
    <location>
        <position position="1"/>
    </location>
</feature>
<dbReference type="AlphaFoldDB" id="A0AAV5WR79"/>
<accession>A0AAV5WR79</accession>
<gene>
    <name evidence="1" type="ORF">PFISCL1PPCAC_26098</name>
</gene>
<reference evidence="1" key="1">
    <citation type="submission" date="2023-10" db="EMBL/GenBank/DDBJ databases">
        <title>Genome assembly of Pristionchus species.</title>
        <authorList>
            <person name="Yoshida K."/>
            <person name="Sommer R.J."/>
        </authorList>
    </citation>
    <scope>NUCLEOTIDE SEQUENCE</scope>
    <source>
        <strain evidence="1">RS5133</strain>
    </source>
</reference>
<keyword evidence="2" id="KW-1185">Reference proteome</keyword>
<dbReference type="Proteomes" id="UP001432322">
    <property type="component" value="Unassembled WGS sequence"/>
</dbReference>
<name>A0AAV5WR79_9BILA</name>
<evidence type="ECO:0000313" key="1">
    <source>
        <dbReference type="EMBL" id="GMT34801.1"/>
    </source>
</evidence>
<sequence length="132" mass="14681">LFVFLLVIISISAGQRQFILRWLSKEQIDESKRYFSLVLDLYSGNVKNGDEHGMLMGEIVSCFGKLDKVIGSFIEIFRTEESKVDIAGMFGNCTSNYLRGKINRANDPSFSIESCLTAVGGFIPLIGEKSLS</sequence>
<comment type="caution">
    <text evidence="1">The sequence shown here is derived from an EMBL/GenBank/DDBJ whole genome shotgun (WGS) entry which is preliminary data.</text>
</comment>
<proteinExistence type="predicted"/>
<protein>
    <submittedName>
        <fullName evidence="1">Uncharacterized protein</fullName>
    </submittedName>
</protein>